<protein>
    <submittedName>
        <fullName evidence="1">Uncharacterized protein</fullName>
    </submittedName>
</protein>
<keyword evidence="2" id="KW-1185">Reference proteome</keyword>
<dbReference type="AlphaFoldDB" id="W2TAT2"/>
<dbReference type="Proteomes" id="UP000053676">
    <property type="component" value="Unassembled WGS sequence"/>
</dbReference>
<sequence>MLEVQKSFMRADCSREGVRIWVGWNKKGDKNGKVKVLNEKYIGYPNILDQRRSKNLFMESEKEPMCCGTLTDRSYEIFISD</sequence>
<evidence type="ECO:0000313" key="1">
    <source>
        <dbReference type="EMBL" id="ETN78699.1"/>
    </source>
</evidence>
<dbReference type="EMBL" id="KI659793">
    <property type="protein sequence ID" value="ETN78699.1"/>
    <property type="molecule type" value="Genomic_DNA"/>
</dbReference>
<accession>W2TAT2</accession>
<evidence type="ECO:0000313" key="2">
    <source>
        <dbReference type="Proteomes" id="UP000053676"/>
    </source>
</evidence>
<reference evidence="2" key="1">
    <citation type="journal article" date="2014" name="Nat. Genet.">
        <title>Genome of the human hookworm Necator americanus.</title>
        <authorList>
            <person name="Tang Y.T."/>
            <person name="Gao X."/>
            <person name="Rosa B.A."/>
            <person name="Abubucker S."/>
            <person name="Hallsworth-Pepin K."/>
            <person name="Martin J."/>
            <person name="Tyagi R."/>
            <person name="Heizer E."/>
            <person name="Zhang X."/>
            <person name="Bhonagiri-Palsikar V."/>
            <person name="Minx P."/>
            <person name="Warren W.C."/>
            <person name="Wang Q."/>
            <person name="Zhan B."/>
            <person name="Hotez P.J."/>
            <person name="Sternberg P.W."/>
            <person name="Dougall A."/>
            <person name="Gaze S.T."/>
            <person name="Mulvenna J."/>
            <person name="Sotillo J."/>
            <person name="Ranganathan S."/>
            <person name="Rabelo E.M."/>
            <person name="Wilson R.K."/>
            <person name="Felgner P.L."/>
            <person name="Bethony J."/>
            <person name="Hawdon J.M."/>
            <person name="Gasser R.B."/>
            <person name="Loukas A."/>
            <person name="Mitreva M."/>
        </authorList>
    </citation>
    <scope>NUCLEOTIDE SEQUENCE [LARGE SCALE GENOMIC DNA]</scope>
</reference>
<name>W2TAT2_NECAM</name>
<dbReference type="KEGG" id="nai:NECAME_02847"/>
<gene>
    <name evidence="1" type="ORF">NECAME_02847</name>
</gene>
<organism evidence="1 2">
    <name type="scientific">Necator americanus</name>
    <name type="common">Human hookworm</name>
    <dbReference type="NCBI Taxonomy" id="51031"/>
    <lineage>
        <taxon>Eukaryota</taxon>
        <taxon>Metazoa</taxon>
        <taxon>Ecdysozoa</taxon>
        <taxon>Nematoda</taxon>
        <taxon>Chromadorea</taxon>
        <taxon>Rhabditida</taxon>
        <taxon>Rhabditina</taxon>
        <taxon>Rhabditomorpha</taxon>
        <taxon>Strongyloidea</taxon>
        <taxon>Ancylostomatidae</taxon>
        <taxon>Bunostominae</taxon>
        <taxon>Necator</taxon>
    </lineage>
</organism>
<proteinExistence type="predicted"/>